<dbReference type="VEuPathDB" id="TriTrypDB:TCSYLVIO_001756"/>
<dbReference type="VEuPathDB" id="TriTrypDB:TcBrA4_0088780"/>
<dbReference type="VEuPathDB" id="TriTrypDB:C4B63_112g45"/>
<dbReference type="VEuPathDB" id="TriTrypDB:C3747_207g85"/>
<dbReference type="VEuPathDB" id="TriTrypDB:TcCLB.511151.11"/>
<comment type="caution">
    <text evidence="1">The sequence shown here is derived from an EMBL/GenBank/DDBJ whole genome shotgun (WGS) entry which is preliminary data.</text>
</comment>
<dbReference type="SUPFAM" id="SSF48371">
    <property type="entry name" value="ARM repeat"/>
    <property type="match status" value="1"/>
</dbReference>
<evidence type="ECO:0000313" key="1">
    <source>
        <dbReference type="EMBL" id="PWU86745.1"/>
    </source>
</evidence>
<dbReference type="VEuPathDB" id="TriTrypDB:Tc_MARK_601"/>
<name>A0A2V2UR79_TRYCR</name>
<dbReference type="EMBL" id="PRFA01000112">
    <property type="protein sequence ID" value="PWU86745.1"/>
    <property type="molecule type" value="Genomic_DNA"/>
</dbReference>
<dbReference type="VEuPathDB" id="TriTrypDB:BCY84_12914"/>
<organism evidence="1 2">
    <name type="scientific">Trypanosoma cruzi</name>
    <dbReference type="NCBI Taxonomy" id="5693"/>
    <lineage>
        <taxon>Eukaryota</taxon>
        <taxon>Discoba</taxon>
        <taxon>Euglenozoa</taxon>
        <taxon>Kinetoplastea</taxon>
        <taxon>Metakinetoplastina</taxon>
        <taxon>Trypanosomatida</taxon>
        <taxon>Trypanosomatidae</taxon>
        <taxon>Trypanosoma</taxon>
        <taxon>Schizotrypanum</taxon>
    </lineage>
</organism>
<evidence type="ECO:0000313" key="2">
    <source>
        <dbReference type="Proteomes" id="UP000246121"/>
    </source>
</evidence>
<dbReference type="VEuPathDB" id="TriTrypDB:TcYC6_0044820"/>
<protein>
    <submittedName>
        <fullName evidence="1">Uncharacterized protein</fullName>
    </submittedName>
</protein>
<sequence length="297" mass="34339">MQEAEKTFRILQEALEKAVKFFSIGVTVDGVPLTQQQAVDVLDVYDTLLDAEEPESYDTRRYFLCRSLECGFMRFLAEILTQPFQHLHEFDAQVTQPFLPLRMKAIKALQRLLLACSEMGEDSCVSCFRVAVEEEIIPLLLRALSESPYEPLRLGAAETLFIFILRISHGRTGFVSTGGRQRPCVRSLMGDGHHTVRSMCASILRELVNTPRRRFNNPATVKVILKSLEDTSADVSNSRRGDFGSKPYDFVRAASHMSYRMLKVSCCHYDVFWMMTPVWRWWCRLHACWRRVVRWRT</sequence>
<dbReference type="VEuPathDB" id="TriTrypDB:TcCL_ESM01215"/>
<dbReference type="VEuPathDB" id="TriTrypDB:ECC02_010398"/>
<dbReference type="VEuPathDB" id="TriTrypDB:TcG_08032"/>
<dbReference type="VEuPathDB" id="TriTrypDB:TCDM_07443"/>
<gene>
    <name evidence="1" type="ORF">C4B63_112g45</name>
</gene>
<dbReference type="Proteomes" id="UP000246121">
    <property type="component" value="Unassembled WGS sequence"/>
</dbReference>
<proteinExistence type="predicted"/>
<accession>A0A2V2UR79</accession>
<dbReference type="VEuPathDB" id="TriTrypDB:TcCLB.508241.100"/>
<dbReference type="AlphaFoldDB" id="A0A2V2UR79"/>
<dbReference type="InterPro" id="IPR016024">
    <property type="entry name" value="ARM-type_fold"/>
</dbReference>
<reference evidence="1 2" key="1">
    <citation type="journal article" date="2018" name="Microb. Genom.">
        <title>Expanding an expanded genome: long-read sequencing of Trypanosoma cruzi.</title>
        <authorList>
            <person name="Berna L."/>
            <person name="Rodriguez M."/>
            <person name="Chiribao M.L."/>
            <person name="Parodi-Talice A."/>
            <person name="Pita S."/>
            <person name="Rijo G."/>
            <person name="Alvarez-Valin F."/>
            <person name="Robello C."/>
        </authorList>
    </citation>
    <scope>NUCLEOTIDE SEQUENCE [LARGE SCALE GENOMIC DNA]</scope>
    <source>
        <strain evidence="1 2">Dm28c</strain>
    </source>
</reference>
<dbReference type="InterPro" id="IPR011989">
    <property type="entry name" value="ARM-like"/>
</dbReference>
<dbReference type="Gene3D" id="1.25.10.10">
    <property type="entry name" value="Leucine-rich Repeat Variant"/>
    <property type="match status" value="1"/>
</dbReference>